<keyword evidence="1" id="KW-0479">Metal-binding</keyword>
<evidence type="ECO:0000313" key="4">
    <source>
        <dbReference type="Proteomes" id="UP000320300"/>
    </source>
</evidence>
<protein>
    <submittedName>
        <fullName evidence="3">Mannose-6-phosphate isomerase, class I</fullName>
    </submittedName>
</protein>
<dbReference type="SUPFAM" id="SSF51182">
    <property type="entry name" value="RmlC-like cupins"/>
    <property type="match status" value="1"/>
</dbReference>
<dbReference type="EMBL" id="FXTN01000002">
    <property type="protein sequence ID" value="SMO44965.1"/>
    <property type="molecule type" value="Genomic_DNA"/>
</dbReference>
<keyword evidence="3" id="KW-0413">Isomerase</keyword>
<dbReference type="Proteomes" id="UP000320300">
    <property type="component" value="Unassembled WGS sequence"/>
</dbReference>
<dbReference type="InterPro" id="IPR011051">
    <property type="entry name" value="RmlC_Cupin_sf"/>
</dbReference>
<dbReference type="RefSeq" id="WP_142526886.1">
    <property type="nucleotide sequence ID" value="NZ_CBCSJO010000003.1"/>
</dbReference>
<dbReference type="PANTHER" id="PTHR42742:SF3">
    <property type="entry name" value="FRUCTOKINASE"/>
    <property type="match status" value="1"/>
</dbReference>
<dbReference type="CDD" id="cd07010">
    <property type="entry name" value="cupin_PMI_type_I_N_bac"/>
    <property type="match status" value="1"/>
</dbReference>
<proteinExistence type="predicted"/>
<reference evidence="3 4" key="1">
    <citation type="submission" date="2017-05" db="EMBL/GenBank/DDBJ databases">
        <authorList>
            <person name="Varghese N."/>
            <person name="Submissions S."/>
        </authorList>
    </citation>
    <scope>NUCLEOTIDE SEQUENCE [LARGE SCALE GENOMIC DNA]</scope>
    <source>
        <strain evidence="3 4">DSM 19036</strain>
    </source>
</reference>
<evidence type="ECO:0000256" key="2">
    <source>
        <dbReference type="ARBA" id="ARBA00022833"/>
    </source>
</evidence>
<sequence length="601" mass="68104">MGSNLKEDSPETGTTLRKTAQYLMPDRITEHADVNEGYNIYPSFSLGSNKIFNGYSSLTDWIIEQKTVLIDGYAGVFWDQVQEEISGRLSEKGLTVNWIKTSDYIKPAAVIDQLVAPFLGAEESVWGTKCTLTLADLYNVEQLSGAAPDKNTELNIIIGTAAALAGWEAPLLYIDLPKNELQFRMRAGSVNNLGAVELTEHFKMYKRFYFVDWVLLNNHKKAILNDITVMADGQWPDQINWMYRKDLTDGLNRMSRSVIRVRPWFEPGAWGGQWIKDRISKLNQEVINYAWSFELIVPENGLVFESDGNLLEVSFDTLMFANQQQVLGKHAPIFGDEFPVRFDFLDTVEGGNLSIQCHPRLKYIQENFGENITQDETYYILDCEKDATVYLGFQEDIDPAAFKTALENSEAEAKEIDITEYVQVHQAKKHDLFLIPNGTVHSAGKGNLVLEISATPYIFTFKMYDWLRLDLDGKPRPINIGHAFHNLDFSRKGAQVKKELISHPSVIAEGENWQIMHLPTHQDHFYDVHRLEFDTEISRNTADCCHIMMLVEGESISIATQDGTVHHYAYAETFVVPAAADAYTLTNLGKGRAKVILAFLK</sequence>
<dbReference type="GO" id="GO:0016853">
    <property type="term" value="F:isomerase activity"/>
    <property type="evidence" value="ECO:0007669"/>
    <property type="project" value="UniProtKB-KW"/>
</dbReference>
<accession>A0A521BCY8</accession>
<gene>
    <name evidence="3" type="ORF">SAMN06265348_102202</name>
</gene>
<dbReference type="Gene3D" id="2.60.120.10">
    <property type="entry name" value="Jelly Rolls"/>
    <property type="match status" value="1"/>
</dbReference>
<name>A0A521BCY8_9SPHI</name>
<dbReference type="InterPro" id="IPR051804">
    <property type="entry name" value="Carb_Metab_Reg_Kinase/Isom"/>
</dbReference>
<keyword evidence="4" id="KW-1185">Reference proteome</keyword>
<dbReference type="PANTHER" id="PTHR42742">
    <property type="entry name" value="TRANSCRIPTIONAL REPRESSOR MPRA"/>
    <property type="match status" value="1"/>
</dbReference>
<dbReference type="InterPro" id="IPR014710">
    <property type="entry name" value="RmlC-like_jellyroll"/>
</dbReference>
<evidence type="ECO:0000313" key="3">
    <source>
        <dbReference type="EMBL" id="SMO44965.1"/>
    </source>
</evidence>
<evidence type="ECO:0000256" key="1">
    <source>
        <dbReference type="ARBA" id="ARBA00022723"/>
    </source>
</evidence>
<organism evidence="3 4">
    <name type="scientific">Pedobacter westerhofensis</name>
    <dbReference type="NCBI Taxonomy" id="425512"/>
    <lineage>
        <taxon>Bacteria</taxon>
        <taxon>Pseudomonadati</taxon>
        <taxon>Bacteroidota</taxon>
        <taxon>Sphingobacteriia</taxon>
        <taxon>Sphingobacteriales</taxon>
        <taxon>Sphingobacteriaceae</taxon>
        <taxon>Pedobacter</taxon>
    </lineage>
</organism>
<dbReference type="GO" id="GO:0046872">
    <property type="term" value="F:metal ion binding"/>
    <property type="evidence" value="ECO:0007669"/>
    <property type="project" value="UniProtKB-KW"/>
</dbReference>
<dbReference type="OrthoDB" id="9808275at2"/>
<dbReference type="AlphaFoldDB" id="A0A521BCY8"/>
<keyword evidence="2" id="KW-0862">Zinc</keyword>